<evidence type="ECO:0000313" key="3">
    <source>
        <dbReference type="Proteomes" id="UP001149090"/>
    </source>
</evidence>
<gene>
    <name evidence="2" type="ORF">M0811_00501</name>
</gene>
<sequence>MKLVFFFSFLFILTFFKINSLNQCSLGEFTGKAKNILFDDLVNSPEILQGQFVSFKASTGGKGSSTWLQLKKPNSELFGRNFQGINYTFAVGNVVITSQDKAFSFPTDIRSDVDVYLEGTVSNISIILPQLSPLTLIQVEVSAINFTSESQSLCQSWSNQPITQDLHKGDIHGDNVGGGLVCLDPGKTEPLHTTYHSTEVITGISGDVWLGLERGVGTYQYIHITSFFSALVPPATPHYVINNSTQQSCYIFVHSIVDSTFD</sequence>
<feature type="signal peptide" evidence="1">
    <location>
        <begin position="1"/>
        <end position="20"/>
    </location>
</feature>
<dbReference type="OrthoDB" id="10597136at2759"/>
<dbReference type="EMBL" id="JAPDFW010000059">
    <property type="protein sequence ID" value="KAJ5077181.1"/>
    <property type="molecule type" value="Genomic_DNA"/>
</dbReference>
<evidence type="ECO:0000313" key="2">
    <source>
        <dbReference type="EMBL" id="KAJ5077181.1"/>
    </source>
</evidence>
<dbReference type="Gene3D" id="2.60.120.10">
    <property type="entry name" value="Jelly Rolls"/>
    <property type="match status" value="1"/>
</dbReference>
<feature type="chain" id="PRO_5040191813" evidence="1">
    <location>
        <begin position="21"/>
        <end position="262"/>
    </location>
</feature>
<dbReference type="InterPro" id="IPR011051">
    <property type="entry name" value="RmlC_Cupin_sf"/>
</dbReference>
<comment type="caution">
    <text evidence="2">The sequence shown here is derived from an EMBL/GenBank/DDBJ whole genome shotgun (WGS) entry which is preliminary data.</text>
</comment>
<organism evidence="2 3">
    <name type="scientific">Anaeramoeba ignava</name>
    <name type="common">Anaerobic marine amoeba</name>
    <dbReference type="NCBI Taxonomy" id="1746090"/>
    <lineage>
        <taxon>Eukaryota</taxon>
        <taxon>Metamonada</taxon>
        <taxon>Anaeramoebidae</taxon>
        <taxon>Anaeramoeba</taxon>
    </lineage>
</organism>
<dbReference type="CDD" id="cd02208">
    <property type="entry name" value="cupin_RmlC-like"/>
    <property type="match status" value="1"/>
</dbReference>
<dbReference type="Proteomes" id="UP001149090">
    <property type="component" value="Unassembled WGS sequence"/>
</dbReference>
<dbReference type="AlphaFoldDB" id="A0A9Q0LP93"/>
<keyword evidence="1" id="KW-0732">Signal</keyword>
<name>A0A9Q0LP93_ANAIG</name>
<protein>
    <submittedName>
        <fullName evidence="2">Oxalate-binding protein</fullName>
    </submittedName>
</protein>
<evidence type="ECO:0000256" key="1">
    <source>
        <dbReference type="SAM" id="SignalP"/>
    </source>
</evidence>
<proteinExistence type="predicted"/>
<dbReference type="SUPFAM" id="SSF51182">
    <property type="entry name" value="RmlC-like cupins"/>
    <property type="match status" value="1"/>
</dbReference>
<reference evidence="2" key="1">
    <citation type="submission" date="2022-10" db="EMBL/GenBank/DDBJ databases">
        <title>Novel sulphate-reducing endosymbionts in the free-living metamonad Anaeramoeba.</title>
        <authorList>
            <person name="Jerlstrom-Hultqvist J."/>
            <person name="Cepicka I."/>
            <person name="Gallot-Lavallee L."/>
            <person name="Salas-Leiva D."/>
            <person name="Curtis B.A."/>
            <person name="Zahonova K."/>
            <person name="Pipaliya S."/>
            <person name="Dacks J."/>
            <person name="Roger A.J."/>
        </authorList>
    </citation>
    <scope>NUCLEOTIDE SEQUENCE</scope>
    <source>
        <strain evidence="2">BMAN</strain>
    </source>
</reference>
<accession>A0A9Q0LP93</accession>
<dbReference type="InterPro" id="IPR014710">
    <property type="entry name" value="RmlC-like_jellyroll"/>
</dbReference>
<keyword evidence="3" id="KW-1185">Reference proteome</keyword>